<keyword evidence="2" id="KW-1185">Reference proteome</keyword>
<reference evidence="1 2" key="1">
    <citation type="submission" date="2016-10" db="EMBL/GenBank/DDBJ databases">
        <authorList>
            <person name="de Groot N.N."/>
        </authorList>
    </citation>
    <scope>NUCLEOTIDE SEQUENCE [LARGE SCALE GENOMIC DNA]</scope>
    <source>
        <strain evidence="1 2">CGMCC 1.5382</strain>
    </source>
</reference>
<dbReference type="OrthoDB" id="9796999at2"/>
<dbReference type="STRING" id="386301.SAMN05216282_10349"/>
<protein>
    <submittedName>
        <fullName evidence="1">Uncharacterized conserved protein YdeI, YjbR/CyaY-like superfamily, DUF1801 family</fullName>
    </submittedName>
</protein>
<dbReference type="Pfam" id="PF13376">
    <property type="entry name" value="OmdA"/>
    <property type="match status" value="1"/>
</dbReference>
<gene>
    <name evidence="1" type="ORF">SAMN05216282_10349</name>
</gene>
<dbReference type="Proteomes" id="UP000198701">
    <property type="component" value="Unassembled WGS sequence"/>
</dbReference>
<proteinExistence type="predicted"/>
<sequence>MTPLADLSFIEPADRRQWRAWLEANHADSPGVWLAVGKKGNTVTTLTYQAAVEEAVCFGWIDSVVNRLDEARFKQLMTPRRPGSVWAQSNKERVARLAEQGLLAPAGLAAVAAAKADGSWTILDEVETLVAPADLAAVLAGKPGAEHGFAALPPSTRKQLLYWVASAKRPVTREKRIAEVVAAAAENRPVRPGPAAP</sequence>
<dbReference type="RefSeq" id="WP_092321808.1">
    <property type="nucleotide sequence ID" value="NZ_FNFU01000003.1"/>
</dbReference>
<dbReference type="EMBL" id="FNFU01000003">
    <property type="protein sequence ID" value="SDK13153.1"/>
    <property type="molecule type" value="Genomic_DNA"/>
</dbReference>
<organism evidence="1 2">
    <name type="scientific">Cryobacterium psychrotolerans</name>
    <dbReference type="NCBI Taxonomy" id="386301"/>
    <lineage>
        <taxon>Bacteria</taxon>
        <taxon>Bacillati</taxon>
        <taxon>Actinomycetota</taxon>
        <taxon>Actinomycetes</taxon>
        <taxon>Micrococcales</taxon>
        <taxon>Microbacteriaceae</taxon>
        <taxon>Cryobacterium</taxon>
    </lineage>
</organism>
<accession>A0A1G8ZDY0</accession>
<name>A0A1G8ZDY0_9MICO</name>
<dbReference type="AlphaFoldDB" id="A0A1G8ZDY0"/>
<evidence type="ECO:0000313" key="2">
    <source>
        <dbReference type="Proteomes" id="UP000198701"/>
    </source>
</evidence>
<evidence type="ECO:0000313" key="1">
    <source>
        <dbReference type="EMBL" id="SDK13153.1"/>
    </source>
</evidence>